<dbReference type="STRING" id="153971.AWC19_09660"/>
<evidence type="ECO:0000259" key="2">
    <source>
        <dbReference type="Pfam" id="PF20434"/>
    </source>
</evidence>
<dbReference type="InterPro" id="IPR029058">
    <property type="entry name" value="AB_hydrolase_fold"/>
</dbReference>
<protein>
    <recommendedName>
        <fullName evidence="2">BD-FAE-like domain-containing protein</fullName>
    </recommendedName>
</protein>
<keyword evidence="1" id="KW-0378">Hydrolase</keyword>
<dbReference type="OrthoDB" id="9803828at2"/>
<dbReference type="PANTHER" id="PTHR48081">
    <property type="entry name" value="AB HYDROLASE SUPERFAMILY PROTEIN C4A8.06C"/>
    <property type="match status" value="1"/>
</dbReference>
<dbReference type="InterPro" id="IPR049492">
    <property type="entry name" value="BD-FAE-like_dom"/>
</dbReference>
<name>A0A1X1ZM43_9MYCO</name>
<dbReference type="RefSeq" id="WP_085078684.1">
    <property type="nucleotide sequence ID" value="NZ_LQPJ01000102.1"/>
</dbReference>
<proteinExistence type="predicted"/>
<dbReference type="SUPFAM" id="SSF53474">
    <property type="entry name" value="alpha/beta-Hydrolases"/>
    <property type="match status" value="1"/>
</dbReference>
<reference evidence="3 4" key="1">
    <citation type="submission" date="2016-01" db="EMBL/GenBank/DDBJ databases">
        <title>The new phylogeny of the genus Mycobacterium.</title>
        <authorList>
            <person name="Tarcisio F."/>
            <person name="Conor M."/>
            <person name="Antonella G."/>
            <person name="Elisabetta G."/>
            <person name="Giulia F.S."/>
            <person name="Sara T."/>
            <person name="Anna F."/>
            <person name="Clotilde B."/>
            <person name="Roberto B."/>
            <person name="Veronica D.S."/>
            <person name="Fabio R."/>
            <person name="Monica P."/>
            <person name="Olivier J."/>
            <person name="Enrico T."/>
            <person name="Nicola S."/>
        </authorList>
    </citation>
    <scope>NUCLEOTIDE SEQUENCE [LARGE SCALE GENOMIC DNA]</scope>
    <source>
        <strain evidence="3 4">DSM 44572</strain>
    </source>
</reference>
<evidence type="ECO:0000256" key="1">
    <source>
        <dbReference type="ARBA" id="ARBA00022801"/>
    </source>
</evidence>
<dbReference type="Gene3D" id="3.40.50.1820">
    <property type="entry name" value="alpha/beta hydrolase"/>
    <property type="match status" value="1"/>
</dbReference>
<accession>A0A1X1ZM43</accession>
<dbReference type="Proteomes" id="UP000193529">
    <property type="component" value="Unassembled WGS sequence"/>
</dbReference>
<sequence length="295" mass="31277">MSDSLDVVYSTTHGQDLHLDIYQPTSPSDHRTAVLLVHGGGFRQGDRKLLAPRCAALARRGFAAIAVQYRLINDTTTTWPDPLDDLQEAISWTAAHAQEIGVEADRIVVQGHSAGAQLALMAAAAADKLEARIAAVIAYYPLVEFVIRDMPALPTDGPPTPEIMAEMIQAARGEDGTTPASMLLGPAATEEQAAQASPINQVNSALPPTLIFAGTDDMVVAPAASFRLFEALRAAGVTAELHILADSLHEFDATPSLLEPAVAVMESFLHRIVLDPAGFAEEEATHNPLAALGRP</sequence>
<keyword evidence="4" id="KW-1185">Reference proteome</keyword>
<dbReference type="InterPro" id="IPR050300">
    <property type="entry name" value="GDXG_lipolytic_enzyme"/>
</dbReference>
<gene>
    <name evidence="3" type="ORF">AWC19_09660</name>
</gene>
<feature type="domain" description="BD-FAE-like" evidence="2">
    <location>
        <begin position="19"/>
        <end position="232"/>
    </location>
</feature>
<evidence type="ECO:0000313" key="4">
    <source>
        <dbReference type="Proteomes" id="UP000193529"/>
    </source>
</evidence>
<organism evidence="3 4">
    <name type="scientific">Mycobacterium palustre</name>
    <dbReference type="NCBI Taxonomy" id="153971"/>
    <lineage>
        <taxon>Bacteria</taxon>
        <taxon>Bacillati</taxon>
        <taxon>Actinomycetota</taxon>
        <taxon>Actinomycetes</taxon>
        <taxon>Mycobacteriales</taxon>
        <taxon>Mycobacteriaceae</taxon>
        <taxon>Mycobacterium</taxon>
        <taxon>Mycobacterium simiae complex</taxon>
    </lineage>
</organism>
<dbReference type="GO" id="GO:0016787">
    <property type="term" value="F:hydrolase activity"/>
    <property type="evidence" value="ECO:0007669"/>
    <property type="project" value="UniProtKB-KW"/>
</dbReference>
<evidence type="ECO:0000313" key="3">
    <source>
        <dbReference type="EMBL" id="ORW24365.1"/>
    </source>
</evidence>
<dbReference type="Pfam" id="PF20434">
    <property type="entry name" value="BD-FAE"/>
    <property type="match status" value="1"/>
</dbReference>
<dbReference type="EMBL" id="LQPJ01000102">
    <property type="protein sequence ID" value="ORW24365.1"/>
    <property type="molecule type" value="Genomic_DNA"/>
</dbReference>
<comment type="caution">
    <text evidence="3">The sequence shown here is derived from an EMBL/GenBank/DDBJ whole genome shotgun (WGS) entry which is preliminary data.</text>
</comment>
<dbReference type="AlphaFoldDB" id="A0A1X1ZM43"/>